<comment type="caution">
    <text evidence="2">The sequence shown here is derived from an EMBL/GenBank/DDBJ whole genome shotgun (WGS) entry which is preliminary data.</text>
</comment>
<accession>A0A9J6D6Y3</accession>
<sequence>MTAPGPSFMDTSPPGNFQPILDWSLGRMAIAVAGASIDETPDGIAGWEVTTQRGKKTSGSAETPLQFSTPTPGKRAVQPTRAQIIKRVNANFAKTARMPFVPRGEYKIVVRPHGRLIVGKVTTPELVRAVASTAKVNSEEIQRDTVCPNLAQNIIVIITPNRHGSANIRASEPWELAGRCMKCSLMRQHRKTR</sequence>
<reference evidence="2" key="1">
    <citation type="journal article" date="2020" name="Cell">
        <title>Large-Scale Comparative Analyses of Tick Genomes Elucidate Their Genetic Diversity and Vector Capacities.</title>
        <authorList>
            <consortium name="Tick Genome and Microbiome Consortium (TIGMIC)"/>
            <person name="Jia N."/>
            <person name="Wang J."/>
            <person name="Shi W."/>
            <person name="Du L."/>
            <person name="Sun Y."/>
            <person name="Zhan W."/>
            <person name="Jiang J.F."/>
            <person name="Wang Q."/>
            <person name="Zhang B."/>
            <person name="Ji P."/>
            <person name="Bell-Sakyi L."/>
            <person name="Cui X.M."/>
            <person name="Yuan T.T."/>
            <person name="Jiang B.G."/>
            <person name="Yang W.F."/>
            <person name="Lam T.T."/>
            <person name="Chang Q.C."/>
            <person name="Ding S.J."/>
            <person name="Wang X.J."/>
            <person name="Zhu J.G."/>
            <person name="Ruan X.D."/>
            <person name="Zhao L."/>
            <person name="Wei J.T."/>
            <person name="Ye R.Z."/>
            <person name="Que T.C."/>
            <person name="Du C.H."/>
            <person name="Zhou Y.H."/>
            <person name="Cheng J.X."/>
            <person name="Dai P.F."/>
            <person name="Guo W.B."/>
            <person name="Han X.H."/>
            <person name="Huang E.J."/>
            <person name="Li L.F."/>
            <person name="Wei W."/>
            <person name="Gao Y.C."/>
            <person name="Liu J.Z."/>
            <person name="Shao H.Z."/>
            <person name="Wang X."/>
            <person name="Wang C.C."/>
            <person name="Yang T.C."/>
            <person name="Huo Q.B."/>
            <person name="Li W."/>
            <person name="Chen H.Y."/>
            <person name="Chen S.E."/>
            <person name="Zhou L.G."/>
            <person name="Ni X.B."/>
            <person name="Tian J.H."/>
            <person name="Sheng Y."/>
            <person name="Liu T."/>
            <person name="Pan Y.S."/>
            <person name="Xia L.Y."/>
            <person name="Li J."/>
            <person name="Zhao F."/>
            <person name="Cao W.C."/>
        </authorList>
    </citation>
    <scope>NUCLEOTIDE SEQUENCE</scope>
    <source>
        <strain evidence="2">Rmic-2018</strain>
    </source>
</reference>
<feature type="compositionally biased region" description="Polar residues" evidence="1">
    <location>
        <begin position="52"/>
        <end position="71"/>
    </location>
</feature>
<evidence type="ECO:0000256" key="1">
    <source>
        <dbReference type="SAM" id="MobiDB-lite"/>
    </source>
</evidence>
<name>A0A9J6D6Y3_RHIMP</name>
<feature type="region of interest" description="Disordered" evidence="1">
    <location>
        <begin position="52"/>
        <end position="75"/>
    </location>
</feature>
<evidence type="ECO:0000313" key="2">
    <source>
        <dbReference type="EMBL" id="KAH8009813.1"/>
    </source>
</evidence>
<evidence type="ECO:0000313" key="3">
    <source>
        <dbReference type="Proteomes" id="UP000821866"/>
    </source>
</evidence>
<reference evidence="2" key="2">
    <citation type="submission" date="2021-09" db="EMBL/GenBank/DDBJ databases">
        <authorList>
            <person name="Jia N."/>
            <person name="Wang J."/>
            <person name="Shi W."/>
            <person name="Du L."/>
            <person name="Sun Y."/>
            <person name="Zhan W."/>
            <person name="Jiang J."/>
            <person name="Wang Q."/>
            <person name="Zhang B."/>
            <person name="Ji P."/>
            <person name="Sakyi L.B."/>
            <person name="Cui X."/>
            <person name="Yuan T."/>
            <person name="Jiang B."/>
            <person name="Yang W."/>
            <person name="Lam T.T.-Y."/>
            <person name="Chang Q."/>
            <person name="Ding S."/>
            <person name="Wang X."/>
            <person name="Zhu J."/>
            <person name="Ruan X."/>
            <person name="Zhao L."/>
            <person name="Wei J."/>
            <person name="Que T."/>
            <person name="Du C."/>
            <person name="Cheng J."/>
            <person name="Dai P."/>
            <person name="Han X."/>
            <person name="Huang E."/>
            <person name="Gao Y."/>
            <person name="Liu J."/>
            <person name="Shao H."/>
            <person name="Ye R."/>
            <person name="Li L."/>
            <person name="Wei W."/>
            <person name="Wang X."/>
            <person name="Wang C."/>
            <person name="Huo Q."/>
            <person name="Li W."/>
            <person name="Guo W."/>
            <person name="Chen H."/>
            <person name="Chen S."/>
            <person name="Zhou L."/>
            <person name="Zhou L."/>
            <person name="Ni X."/>
            <person name="Tian J."/>
            <person name="Zhou Y."/>
            <person name="Sheng Y."/>
            <person name="Liu T."/>
            <person name="Pan Y."/>
            <person name="Xia L."/>
            <person name="Li J."/>
            <person name="Zhao F."/>
            <person name="Cao W."/>
        </authorList>
    </citation>
    <scope>NUCLEOTIDE SEQUENCE</scope>
    <source>
        <strain evidence="2">Rmic-2018</strain>
        <tissue evidence="2">Larvae</tissue>
    </source>
</reference>
<organism evidence="2 3">
    <name type="scientific">Rhipicephalus microplus</name>
    <name type="common">Cattle tick</name>
    <name type="synonym">Boophilus microplus</name>
    <dbReference type="NCBI Taxonomy" id="6941"/>
    <lineage>
        <taxon>Eukaryota</taxon>
        <taxon>Metazoa</taxon>
        <taxon>Ecdysozoa</taxon>
        <taxon>Arthropoda</taxon>
        <taxon>Chelicerata</taxon>
        <taxon>Arachnida</taxon>
        <taxon>Acari</taxon>
        <taxon>Parasitiformes</taxon>
        <taxon>Ixodida</taxon>
        <taxon>Ixodoidea</taxon>
        <taxon>Ixodidae</taxon>
        <taxon>Rhipicephalinae</taxon>
        <taxon>Rhipicephalus</taxon>
        <taxon>Boophilus</taxon>
    </lineage>
</organism>
<protein>
    <submittedName>
        <fullName evidence="2">Uncharacterized protein</fullName>
    </submittedName>
</protein>
<keyword evidence="3" id="KW-1185">Reference proteome</keyword>
<gene>
    <name evidence="2" type="ORF">HPB51_019882</name>
</gene>
<dbReference type="EMBL" id="JABSTU010000011">
    <property type="protein sequence ID" value="KAH8009813.1"/>
    <property type="molecule type" value="Genomic_DNA"/>
</dbReference>
<dbReference type="AlphaFoldDB" id="A0A9J6D6Y3"/>
<proteinExistence type="predicted"/>
<dbReference type="Proteomes" id="UP000821866">
    <property type="component" value="Chromosome 9"/>
</dbReference>